<keyword evidence="1" id="KW-1185">Reference proteome</keyword>
<sequence length="89" mass="9855">MSIPLLAFISIIVGFLFLVSKQRRRRGLPPLPLIGQLFEAILDAEDQLTGAKTTNNSGAQNTITDEIPRPVAVLKNDVGDFMAYHKFED</sequence>
<name>A0A914Q8I4_9BILA</name>
<proteinExistence type="predicted"/>
<evidence type="ECO:0000313" key="1">
    <source>
        <dbReference type="Proteomes" id="UP000887578"/>
    </source>
</evidence>
<dbReference type="WBParaSite" id="PDA_v2.g25383.t1">
    <property type="protein sequence ID" value="PDA_v2.g25383.t1"/>
    <property type="gene ID" value="PDA_v2.g25383"/>
</dbReference>
<dbReference type="AlphaFoldDB" id="A0A914Q8I4"/>
<dbReference type="Proteomes" id="UP000887578">
    <property type="component" value="Unplaced"/>
</dbReference>
<organism evidence="1 2">
    <name type="scientific">Panagrolaimus davidi</name>
    <dbReference type="NCBI Taxonomy" id="227884"/>
    <lineage>
        <taxon>Eukaryota</taxon>
        <taxon>Metazoa</taxon>
        <taxon>Ecdysozoa</taxon>
        <taxon>Nematoda</taxon>
        <taxon>Chromadorea</taxon>
        <taxon>Rhabditida</taxon>
        <taxon>Tylenchina</taxon>
        <taxon>Panagrolaimomorpha</taxon>
        <taxon>Panagrolaimoidea</taxon>
        <taxon>Panagrolaimidae</taxon>
        <taxon>Panagrolaimus</taxon>
    </lineage>
</organism>
<reference evidence="2" key="1">
    <citation type="submission" date="2022-11" db="UniProtKB">
        <authorList>
            <consortium name="WormBaseParasite"/>
        </authorList>
    </citation>
    <scope>IDENTIFICATION</scope>
</reference>
<accession>A0A914Q8I4</accession>
<protein>
    <submittedName>
        <fullName evidence="2">Uncharacterized protein</fullName>
    </submittedName>
</protein>
<evidence type="ECO:0000313" key="2">
    <source>
        <dbReference type="WBParaSite" id="PDA_v2.g25383.t1"/>
    </source>
</evidence>